<keyword evidence="1" id="KW-1133">Transmembrane helix</keyword>
<keyword evidence="1" id="KW-0812">Transmembrane</keyword>
<protein>
    <submittedName>
        <fullName evidence="2">Uncharacterized protein</fullName>
    </submittedName>
</protein>
<dbReference type="AlphaFoldDB" id="A0A0F9E1L0"/>
<keyword evidence="1" id="KW-0472">Membrane</keyword>
<reference evidence="2" key="1">
    <citation type="journal article" date="2015" name="Nature">
        <title>Complex archaea that bridge the gap between prokaryotes and eukaryotes.</title>
        <authorList>
            <person name="Spang A."/>
            <person name="Saw J.H."/>
            <person name="Jorgensen S.L."/>
            <person name="Zaremba-Niedzwiedzka K."/>
            <person name="Martijn J."/>
            <person name="Lind A.E."/>
            <person name="van Eijk R."/>
            <person name="Schleper C."/>
            <person name="Guy L."/>
            <person name="Ettema T.J."/>
        </authorList>
    </citation>
    <scope>NUCLEOTIDE SEQUENCE</scope>
</reference>
<comment type="caution">
    <text evidence="2">The sequence shown here is derived from an EMBL/GenBank/DDBJ whole genome shotgun (WGS) entry which is preliminary data.</text>
</comment>
<gene>
    <name evidence="2" type="ORF">LCGC14_2130340</name>
</gene>
<evidence type="ECO:0000313" key="2">
    <source>
        <dbReference type="EMBL" id="KKL67898.1"/>
    </source>
</evidence>
<evidence type="ECO:0000256" key="1">
    <source>
        <dbReference type="SAM" id="Phobius"/>
    </source>
</evidence>
<feature type="non-terminal residue" evidence="2">
    <location>
        <position position="1"/>
    </location>
</feature>
<feature type="transmembrane region" description="Helical" evidence="1">
    <location>
        <begin position="6"/>
        <end position="28"/>
    </location>
</feature>
<dbReference type="EMBL" id="LAZR01026710">
    <property type="protein sequence ID" value="KKL67898.1"/>
    <property type="molecule type" value="Genomic_DNA"/>
</dbReference>
<name>A0A0F9E1L0_9ZZZZ</name>
<accession>A0A0F9E1L0</accession>
<organism evidence="2">
    <name type="scientific">marine sediment metagenome</name>
    <dbReference type="NCBI Taxonomy" id="412755"/>
    <lineage>
        <taxon>unclassified sequences</taxon>
        <taxon>metagenomes</taxon>
        <taxon>ecological metagenomes</taxon>
    </lineage>
</organism>
<sequence length="107" mass="12245">PFMPMVFYLLGLCITCLTGGAGFAIMDIRVGITTHNKKGLLELLKLMTKKDYIVIAEMLEKVNKWNDKGLTKNQKMVFSAIVYQLGTIFIEDNKNFDREKFEGVIYD</sequence>
<proteinExistence type="predicted"/>